<dbReference type="EMBL" id="KZ805464">
    <property type="protein sequence ID" value="PVH96460.1"/>
    <property type="molecule type" value="Genomic_DNA"/>
</dbReference>
<dbReference type="GO" id="GO:0030170">
    <property type="term" value="F:pyridoxal phosphate binding"/>
    <property type="evidence" value="ECO:0007669"/>
    <property type="project" value="TreeGrafter"/>
</dbReference>
<dbReference type="SUPFAM" id="SSF53383">
    <property type="entry name" value="PLP-dependent transferases"/>
    <property type="match status" value="1"/>
</dbReference>
<dbReference type="InterPro" id="IPR000653">
    <property type="entry name" value="DegT/StrS_aminotransferase"/>
</dbReference>
<protein>
    <submittedName>
        <fullName evidence="1">DegT/DnrJ/EryC1/StrS aminotransferase family protein</fullName>
    </submittedName>
</protein>
<dbReference type="Gene3D" id="3.90.1150.10">
    <property type="entry name" value="Aspartate Aminotransferase, domain 1"/>
    <property type="match status" value="1"/>
</dbReference>
<keyword evidence="1" id="KW-0032">Aminotransferase</keyword>
<dbReference type="Gene3D" id="3.40.640.10">
    <property type="entry name" value="Type I PLP-dependent aspartate aminotransferase-like (Major domain)"/>
    <property type="match status" value="1"/>
</dbReference>
<dbReference type="AlphaFoldDB" id="A0A2V1DEB4"/>
<dbReference type="InterPro" id="IPR015422">
    <property type="entry name" value="PyrdxlP-dep_Trfase_small"/>
</dbReference>
<dbReference type="CDD" id="cd00616">
    <property type="entry name" value="AHBA_syn"/>
    <property type="match status" value="1"/>
</dbReference>
<keyword evidence="2" id="KW-1185">Reference proteome</keyword>
<dbReference type="PIRSF" id="PIRSF000390">
    <property type="entry name" value="PLP_StrS"/>
    <property type="match status" value="1"/>
</dbReference>
<dbReference type="STRING" id="97972.A0A2V1DEB4"/>
<organism evidence="1 2">
    <name type="scientific">Periconia macrospinosa</name>
    <dbReference type="NCBI Taxonomy" id="97972"/>
    <lineage>
        <taxon>Eukaryota</taxon>
        <taxon>Fungi</taxon>
        <taxon>Dikarya</taxon>
        <taxon>Ascomycota</taxon>
        <taxon>Pezizomycotina</taxon>
        <taxon>Dothideomycetes</taxon>
        <taxon>Pleosporomycetidae</taxon>
        <taxon>Pleosporales</taxon>
        <taxon>Massarineae</taxon>
        <taxon>Periconiaceae</taxon>
        <taxon>Periconia</taxon>
    </lineage>
</organism>
<dbReference type="InterPro" id="IPR015421">
    <property type="entry name" value="PyrdxlP-dep_Trfase_major"/>
</dbReference>
<dbReference type="PANTHER" id="PTHR30244">
    <property type="entry name" value="TRANSAMINASE"/>
    <property type="match status" value="1"/>
</dbReference>
<sequence length="375" mass="40757">MVDLKVQQRLIKPKIDKRIANVLHEGQYVWGREIGELEQKLASYTGCEHVITCSSGTDALLLALLAIGLLPGDAVLIPAFTFVATAEPIVLLGATPIFVDIDPVSLCIDPALIEKGVEAAKKAGCRPVGMITVDLFGRPADYSRLHSIGLDLGLWLIADGAQSFGASVAGKRVGSLACMTTTSFFPAKPLGGYGDGGAVFTSDAELAAKLRSIHEHGKGDSRYHFVRLGVNSRLDTLQAAILLEKLEIFPKELENRQVVAARYESFLKGIVRTPHPPAPETNVCHAWATYTIRLKNRAALQEHLKSFGIDSIVHYPDPVHKVAPYQKYPTVEGGCPVAEEATSEVLSIPFDPYLDENTQWLISNAVRQFVASQTY</sequence>
<dbReference type="PANTHER" id="PTHR30244:SF42">
    <property type="entry name" value="UDP-2-ACETAMIDO-2-DEOXY-3-OXO-D-GLUCURONATE AMINOTRANSFERASE"/>
    <property type="match status" value="1"/>
</dbReference>
<name>A0A2V1DEB4_9PLEO</name>
<evidence type="ECO:0000313" key="2">
    <source>
        <dbReference type="Proteomes" id="UP000244855"/>
    </source>
</evidence>
<gene>
    <name evidence="1" type="ORF">DM02DRAFT_599222</name>
</gene>
<dbReference type="Proteomes" id="UP000244855">
    <property type="component" value="Unassembled WGS sequence"/>
</dbReference>
<dbReference type="GO" id="GO:0008483">
    <property type="term" value="F:transaminase activity"/>
    <property type="evidence" value="ECO:0007669"/>
    <property type="project" value="UniProtKB-KW"/>
</dbReference>
<proteinExistence type="predicted"/>
<dbReference type="GO" id="GO:0000271">
    <property type="term" value="P:polysaccharide biosynthetic process"/>
    <property type="evidence" value="ECO:0007669"/>
    <property type="project" value="TreeGrafter"/>
</dbReference>
<dbReference type="Pfam" id="PF01041">
    <property type="entry name" value="DegT_DnrJ_EryC1"/>
    <property type="match status" value="1"/>
</dbReference>
<dbReference type="OrthoDB" id="64915at2759"/>
<evidence type="ECO:0000313" key="1">
    <source>
        <dbReference type="EMBL" id="PVH96460.1"/>
    </source>
</evidence>
<reference evidence="1 2" key="1">
    <citation type="journal article" date="2018" name="Sci. Rep.">
        <title>Comparative genomics provides insights into the lifestyle and reveals functional heterogeneity of dark septate endophytic fungi.</title>
        <authorList>
            <person name="Knapp D.G."/>
            <person name="Nemeth J.B."/>
            <person name="Barry K."/>
            <person name="Hainaut M."/>
            <person name="Henrissat B."/>
            <person name="Johnson J."/>
            <person name="Kuo A."/>
            <person name="Lim J.H.P."/>
            <person name="Lipzen A."/>
            <person name="Nolan M."/>
            <person name="Ohm R.A."/>
            <person name="Tamas L."/>
            <person name="Grigoriev I.V."/>
            <person name="Spatafora J.W."/>
            <person name="Nagy L.G."/>
            <person name="Kovacs G.M."/>
        </authorList>
    </citation>
    <scope>NUCLEOTIDE SEQUENCE [LARGE SCALE GENOMIC DNA]</scope>
    <source>
        <strain evidence="1 2">DSE2036</strain>
    </source>
</reference>
<keyword evidence="1" id="KW-0808">Transferase</keyword>
<dbReference type="InterPro" id="IPR015424">
    <property type="entry name" value="PyrdxlP-dep_Trfase"/>
</dbReference>
<accession>A0A2V1DEB4</accession>